<protein>
    <submittedName>
        <fullName evidence="3">Uncharacterized protein</fullName>
    </submittedName>
</protein>
<sequence length="257" mass="27899">MWGPTTPTSSSKFHFRAVPPLCPSRECDGVLHAVTLGNTWKARQVWNPAKCAVEAIMAAGAGRVLVALAVGLLLNLLVDGDDPNSILGYGLGGQNRSGIAVFAALAAFLTYIAGILLIYLEECEGGEESKAFPNGKQDQGQRKLAYITNMMNQVQKLVKPMTMDPKIPNPARLSPDKELNSGKGRLLMVTHGRALGSATLTKEAGTKDNKNRSKSSWRGSSNFKSQTCERKEDVFEIEDAKFPVSSLLTDHIAEKYY</sequence>
<evidence type="ECO:0000313" key="4">
    <source>
        <dbReference type="Proteomes" id="UP000652761"/>
    </source>
</evidence>
<dbReference type="EMBL" id="NMUH01001781">
    <property type="protein sequence ID" value="MQL95319.1"/>
    <property type="molecule type" value="Genomic_DNA"/>
</dbReference>
<evidence type="ECO:0000256" key="2">
    <source>
        <dbReference type="SAM" id="Phobius"/>
    </source>
</evidence>
<dbReference type="AlphaFoldDB" id="A0A843VVW7"/>
<evidence type="ECO:0000313" key="3">
    <source>
        <dbReference type="EMBL" id="MQL95319.1"/>
    </source>
</evidence>
<organism evidence="3 4">
    <name type="scientific">Colocasia esculenta</name>
    <name type="common">Wild taro</name>
    <name type="synonym">Arum esculentum</name>
    <dbReference type="NCBI Taxonomy" id="4460"/>
    <lineage>
        <taxon>Eukaryota</taxon>
        <taxon>Viridiplantae</taxon>
        <taxon>Streptophyta</taxon>
        <taxon>Embryophyta</taxon>
        <taxon>Tracheophyta</taxon>
        <taxon>Spermatophyta</taxon>
        <taxon>Magnoliopsida</taxon>
        <taxon>Liliopsida</taxon>
        <taxon>Araceae</taxon>
        <taxon>Aroideae</taxon>
        <taxon>Colocasieae</taxon>
        <taxon>Colocasia</taxon>
    </lineage>
</organism>
<evidence type="ECO:0000256" key="1">
    <source>
        <dbReference type="SAM" id="MobiDB-lite"/>
    </source>
</evidence>
<feature type="compositionally biased region" description="Polar residues" evidence="1">
    <location>
        <begin position="214"/>
        <end position="224"/>
    </location>
</feature>
<keyword evidence="2" id="KW-0472">Membrane</keyword>
<keyword evidence="2" id="KW-0812">Transmembrane</keyword>
<dbReference type="OrthoDB" id="770508at2759"/>
<keyword evidence="4" id="KW-1185">Reference proteome</keyword>
<gene>
    <name evidence="3" type="ORF">Taro_027986</name>
</gene>
<keyword evidence="2" id="KW-1133">Transmembrane helix</keyword>
<reference evidence="3" key="1">
    <citation type="submission" date="2017-07" db="EMBL/GenBank/DDBJ databases">
        <title>Taro Niue Genome Assembly and Annotation.</title>
        <authorList>
            <person name="Atibalentja N."/>
            <person name="Keating K."/>
            <person name="Fields C.J."/>
        </authorList>
    </citation>
    <scope>NUCLEOTIDE SEQUENCE</scope>
    <source>
        <strain evidence="3">Niue_2</strain>
        <tissue evidence="3">Leaf</tissue>
    </source>
</reference>
<accession>A0A843VVW7</accession>
<comment type="caution">
    <text evidence="3">The sequence shown here is derived from an EMBL/GenBank/DDBJ whole genome shotgun (WGS) entry which is preliminary data.</text>
</comment>
<feature type="transmembrane region" description="Helical" evidence="2">
    <location>
        <begin position="98"/>
        <end position="120"/>
    </location>
</feature>
<dbReference type="Proteomes" id="UP000652761">
    <property type="component" value="Unassembled WGS sequence"/>
</dbReference>
<proteinExistence type="predicted"/>
<name>A0A843VVW7_COLES</name>
<feature type="region of interest" description="Disordered" evidence="1">
    <location>
        <begin position="202"/>
        <end position="224"/>
    </location>
</feature>
<feature type="transmembrane region" description="Helical" evidence="2">
    <location>
        <begin position="51"/>
        <end position="78"/>
    </location>
</feature>